<dbReference type="InterPro" id="IPR025736">
    <property type="entry name" value="PucR_C-HTH_dom"/>
</dbReference>
<dbReference type="EMBL" id="VSSQ01014696">
    <property type="protein sequence ID" value="MPM54200.1"/>
    <property type="molecule type" value="Genomic_DNA"/>
</dbReference>
<reference evidence="2" key="1">
    <citation type="submission" date="2019-08" db="EMBL/GenBank/DDBJ databases">
        <authorList>
            <person name="Kucharzyk K."/>
            <person name="Murdoch R.W."/>
            <person name="Higgins S."/>
            <person name="Loffler F."/>
        </authorList>
    </citation>
    <scope>NUCLEOTIDE SEQUENCE</scope>
</reference>
<dbReference type="Pfam" id="PF13556">
    <property type="entry name" value="HTH_30"/>
    <property type="match status" value="1"/>
</dbReference>
<protein>
    <recommendedName>
        <fullName evidence="1">PucR C-terminal helix-turn-helix domain-containing protein</fullName>
    </recommendedName>
</protein>
<dbReference type="PANTHER" id="PTHR33744">
    <property type="entry name" value="CARBOHYDRATE DIACID REGULATOR"/>
    <property type="match status" value="1"/>
</dbReference>
<accession>A0A645AM61</accession>
<sequence>MPAALSERTLLGDILLYLIETQNMNSLNDSLLVDFLTKERQEMNIAVERVESIGFSALSSYQIAIVGKRAQPEDGEELSETYKYAYKIIRERVFGESGRLLYMHWKNLLVMAIELSSPEQTPEAFKQILEAACANARFLCPDIGIRAAMGRVCSPLTIIKRSFDEALFAFNIYDLIERENHSSVVSFDDIGFYRVLRGSHNVNEFRRFYEETTGKIAAYDKENNTEFVKSLELYMENDCDLDKASALLFIHKNTLRYRLLRIESITGKSLKNMRVLADYYTCFKIKAYLGLIDR</sequence>
<feature type="domain" description="PucR C-terminal helix-turn-helix" evidence="1">
    <location>
        <begin position="228"/>
        <end position="284"/>
    </location>
</feature>
<dbReference type="InterPro" id="IPR042070">
    <property type="entry name" value="PucR_C-HTH_sf"/>
</dbReference>
<dbReference type="PANTHER" id="PTHR33744:SF1">
    <property type="entry name" value="DNA-BINDING TRANSCRIPTIONAL ACTIVATOR ADER"/>
    <property type="match status" value="1"/>
</dbReference>
<dbReference type="AlphaFoldDB" id="A0A645AM61"/>
<dbReference type="Gene3D" id="1.10.10.2840">
    <property type="entry name" value="PucR C-terminal helix-turn-helix domain"/>
    <property type="match status" value="1"/>
</dbReference>
<organism evidence="2">
    <name type="scientific">bioreactor metagenome</name>
    <dbReference type="NCBI Taxonomy" id="1076179"/>
    <lineage>
        <taxon>unclassified sequences</taxon>
        <taxon>metagenomes</taxon>
        <taxon>ecological metagenomes</taxon>
    </lineage>
</organism>
<dbReference type="InterPro" id="IPR051448">
    <property type="entry name" value="CdaR-like_regulators"/>
</dbReference>
<name>A0A645AM61_9ZZZZ</name>
<proteinExistence type="predicted"/>
<evidence type="ECO:0000259" key="1">
    <source>
        <dbReference type="Pfam" id="PF13556"/>
    </source>
</evidence>
<evidence type="ECO:0000313" key="2">
    <source>
        <dbReference type="EMBL" id="MPM54200.1"/>
    </source>
</evidence>
<gene>
    <name evidence="2" type="ORF">SDC9_100974</name>
</gene>
<comment type="caution">
    <text evidence="2">The sequence shown here is derived from an EMBL/GenBank/DDBJ whole genome shotgun (WGS) entry which is preliminary data.</text>
</comment>